<proteinExistence type="predicted"/>
<dbReference type="STRING" id="1823756.A4H34_03130"/>
<name>A0A179B736_9ACTO</name>
<dbReference type="CDD" id="cd08195">
    <property type="entry name" value="DHQS"/>
    <property type="match status" value="1"/>
</dbReference>
<dbReference type="GO" id="GO:0003856">
    <property type="term" value="F:3-dehydroquinate synthase activity"/>
    <property type="evidence" value="ECO:0007669"/>
    <property type="project" value="UniProtKB-UniRule"/>
</dbReference>
<dbReference type="PIRSF" id="PIRSF001455">
    <property type="entry name" value="DHQ_synth"/>
    <property type="match status" value="1"/>
</dbReference>
<organism evidence="13 14">
    <name type="scientific">Peptidiphaga gingivicola</name>
    <dbReference type="NCBI Taxonomy" id="2741497"/>
    <lineage>
        <taxon>Bacteria</taxon>
        <taxon>Bacillati</taxon>
        <taxon>Actinomycetota</taxon>
        <taxon>Actinomycetes</taxon>
        <taxon>Actinomycetales</taxon>
        <taxon>Actinomycetaceae</taxon>
        <taxon>Peptidiphaga</taxon>
    </lineage>
</organism>
<keyword evidence="6" id="KW-0862">Zinc</keyword>
<dbReference type="Pfam" id="PF01761">
    <property type="entry name" value="DHQ_synthase"/>
    <property type="match status" value="1"/>
</dbReference>
<evidence type="ECO:0000256" key="5">
    <source>
        <dbReference type="ARBA" id="ARBA00022741"/>
    </source>
</evidence>
<dbReference type="SUPFAM" id="SSF56796">
    <property type="entry name" value="Dehydroquinate synthase-like"/>
    <property type="match status" value="1"/>
</dbReference>
<comment type="cofactor">
    <cofactor evidence="1">
        <name>NAD(+)</name>
        <dbReference type="ChEBI" id="CHEBI:57540"/>
    </cofactor>
</comment>
<protein>
    <recommendedName>
        <fullName evidence="10">3-dehydroquinate synthase</fullName>
        <ecNumber evidence="10">4.2.3.4</ecNumber>
    </recommendedName>
</protein>
<dbReference type="Pfam" id="PF24621">
    <property type="entry name" value="DHQS_C"/>
    <property type="match status" value="1"/>
</dbReference>
<dbReference type="Proteomes" id="UP000078368">
    <property type="component" value="Unassembled WGS sequence"/>
</dbReference>
<dbReference type="InterPro" id="IPR056179">
    <property type="entry name" value="DHQS_C"/>
</dbReference>
<keyword evidence="9" id="KW-0170">Cobalt</keyword>
<keyword evidence="4" id="KW-0479">Metal-binding</keyword>
<dbReference type="Gene3D" id="3.40.50.1970">
    <property type="match status" value="1"/>
</dbReference>
<feature type="domain" description="3-dehydroquinate synthase N-terminal" evidence="11">
    <location>
        <begin position="71"/>
        <end position="183"/>
    </location>
</feature>
<evidence type="ECO:0000256" key="2">
    <source>
        <dbReference type="ARBA" id="ARBA00001941"/>
    </source>
</evidence>
<comment type="cofactor">
    <cofactor evidence="2">
        <name>Co(2+)</name>
        <dbReference type="ChEBI" id="CHEBI:48828"/>
    </cofactor>
</comment>
<evidence type="ECO:0000256" key="9">
    <source>
        <dbReference type="ARBA" id="ARBA00023285"/>
    </source>
</evidence>
<dbReference type="GO" id="GO:0046872">
    <property type="term" value="F:metal ion binding"/>
    <property type="evidence" value="ECO:0007669"/>
    <property type="project" value="UniProtKB-KW"/>
</dbReference>
<comment type="caution">
    <text evidence="13">The sequence shown here is derived from an EMBL/GenBank/DDBJ whole genome shotgun (WGS) entry which is preliminary data.</text>
</comment>
<dbReference type="NCBIfam" id="TIGR01357">
    <property type="entry name" value="aroB"/>
    <property type="match status" value="1"/>
</dbReference>
<dbReference type="FunFam" id="3.40.50.1970:FF:000007">
    <property type="entry name" value="Pentafunctional AROM polypeptide"/>
    <property type="match status" value="1"/>
</dbReference>
<dbReference type="PANTHER" id="PTHR43622">
    <property type="entry name" value="3-DEHYDROQUINATE SYNTHASE"/>
    <property type="match status" value="1"/>
</dbReference>
<dbReference type="RefSeq" id="WP_064231044.1">
    <property type="nucleotide sequence ID" value="NZ_LVZK01000001.1"/>
</dbReference>
<evidence type="ECO:0000256" key="4">
    <source>
        <dbReference type="ARBA" id="ARBA00022723"/>
    </source>
</evidence>
<keyword evidence="5" id="KW-0547">Nucleotide-binding</keyword>
<dbReference type="InterPro" id="IPR030963">
    <property type="entry name" value="DHQ_synth_fam"/>
</dbReference>
<evidence type="ECO:0000259" key="12">
    <source>
        <dbReference type="Pfam" id="PF24621"/>
    </source>
</evidence>
<dbReference type="PANTHER" id="PTHR43622:SF1">
    <property type="entry name" value="3-DEHYDROQUINATE SYNTHASE"/>
    <property type="match status" value="1"/>
</dbReference>
<evidence type="ECO:0000256" key="10">
    <source>
        <dbReference type="NCBIfam" id="TIGR01357"/>
    </source>
</evidence>
<reference evidence="13 14" key="1">
    <citation type="submission" date="2016-04" db="EMBL/GenBank/DDBJ databases">
        <title>Peptidophaga gingivicola gen. nov., sp. nov., isolated from human subgingival plaque.</title>
        <authorList>
            <person name="Beall C.J."/>
            <person name="Mokrzan E.M."/>
            <person name="Griffen A.L."/>
            <person name="Leys E.J."/>
        </authorList>
    </citation>
    <scope>NUCLEOTIDE SEQUENCE [LARGE SCALE GENOMIC DNA]</scope>
    <source>
        <strain evidence="13 14">BA112</strain>
    </source>
</reference>
<keyword evidence="8" id="KW-0456">Lyase</keyword>
<evidence type="ECO:0000259" key="11">
    <source>
        <dbReference type="Pfam" id="PF01761"/>
    </source>
</evidence>
<dbReference type="Gene3D" id="1.20.1090.10">
    <property type="entry name" value="Dehydroquinate synthase-like - alpha domain"/>
    <property type="match status" value="1"/>
</dbReference>
<evidence type="ECO:0000256" key="1">
    <source>
        <dbReference type="ARBA" id="ARBA00001911"/>
    </source>
</evidence>
<dbReference type="InterPro" id="IPR016037">
    <property type="entry name" value="DHQ_synth_AroB"/>
</dbReference>
<comment type="cofactor">
    <cofactor evidence="3">
        <name>Zn(2+)</name>
        <dbReference type="ChEBI" id="CHEBI:29105"/>
    </cofactor>
</comment>
<evidence type="ECO:0000256" key="3">
    <source>
        <dbReference type="ARBA" id="ARBA00001947"/>
    </source>
</evidence>
<dbReference type="InterPro" id="IPR030960">
    <property type="entry name" value="DHQS/DOIS_N"/>
</dbReference>
<gene>
    <name evidence="13" type="ORF">A4H34_03130</name>
</gene>
<evidence type="ECO:0000313" key="13">
    <source>
        <dbReference type="EMBL" id="OAP87063.1"/>
    </source>
</evidence>
<evidence type="ECO:0000313" key="14">
    <source>
        <dbReference type="Proteomes" id="UP000078368"/>
    </source>
</evidence>
<dbReference type="EMBL" id="LVZK01000001">
    <property type="protein sequence ID" value="OAP87063.1"/>
    <property type="molecule type" value="Genomic_DNA"/>
</dbReference>
<dbReference type="GO" id="GO:0009073">
    <property type="term" value="P:aromatic amino acid family biosynthetic process"/>
    <property type="evidence" value="ECO:0007669"/>
    <property type="project" value="InterPro"/>
</dbReference>
<evidence type="ECO:0000256" key="8">
    <source>
        <dbReference type="ARBA" id="ARBA00023239"/>
    </source>
</evidence>
<sequence length="375" mass="40133">MENTEFRVELVRLVDESYPVVVGRDLEGSVAEFLADKHPDRRAAVITDSNVASLAAEGLLSSFGSRPADLVVFPAGEASKTREVKERVEDELIARGFGRDTVIVALGGGVVTDLAGFVAATFTRGVPYVSLTTTLLGAADAAIGGKTAVDTPAATNLIGAFHQPAAVFIDLDRWLTLSDRQIREGLGETVKHACIADAVFFEALEDAFVERGLSPAEFVRDDALAELTARRNCEIKRDFVTSDVHEGNRRMGLNLGHTIGRALETAAGYTLNHGECVAIGLALQSRLGERLGYCSPSDVARIEALLRAIGLPTKIPEEVPVDRIMEAMAHDKKGKAGAIRFVFQDGVGRLVVHDGGSYARPVAAEDVHAFLQSQV</sequence>
<dbReference type="EC" id="4.2.3.4" evidence="10"/>
<dbReference type="GO" id="GO:0009423">
    <property type="term" value="P:chorismate biosynthetic process"/>
    <property type="evidence" value="ECO:0007669"/>
    <property type="project" value="UniProtKB-UniRule"/>
</dbReference>
<keyword evidence="14" id="KW-1185">Reference proteome</keyword>
<dbReference type="GO" id="GO:0005737">
    <property type="term" value="C:cytoplasm"/>
    <property type="evidence" value="ECO:0007669"/>
    <property type="project" value="InterPro"/>
</dbReference>
<feature type="domain" description="3-dehydroquinate synthase C-terminal" evidence="12">
    <location>
        <begin position="185"/>
        <end position="333"/>
    </location>
</feature>
<dbReference type="InterPro" id="IPR050071">
    <property type="entry name" value="Dehydroquinate_synthase"/>
</dbReference>
<evidence type="ECO:0000256" key="7">
    <source>
        <dbReference type="ARBA" id="ARBA00023027"/>
    </source>
</evidence>
<evidence type="ECO:0000256" key="6">
    <source>
        <dbReference type="ARBA" id="ARBA00022833"/>
    </source>
</evidence>
<dbReference type="AlphaFoldDB" id="A0A179B736"/>
<dbReference type="GO" id="GO:0000166">
    <property type="term" value="F:nucleotide binding"/>
    <property type="evidence" value="ECO:0007669"/>
    <property type="project" value="UniProtKB-KW"/>
</dbReference>
<accession>A0A179B736</accession>
<dbReference type="OrthoDB" id="9806583at2"/>
<keyword evidence="7" id="KW-0520">NAD</keyword>